<gene>
    <name evidence="2" type="ORF">FC23_GL000769</name>
</gene>
<comment type="caution">
    <text evidence="2">The sequence shown here is derived from an EMBL/GenBank/DDBJ whole genome shotgun (WGS) entry which is preliminary data.</text>
</comment>
<dbReference type="PATRIC" id="fig|1122152.4.peg.783"/>
<sequence length="63" mass="7716">MATSEAQKRANRKWRSKNKEKQQLYNHRSTAKRFVKRYANIDDLIELENLIHERRQELEEKTS</sequence>
<dbReference type="EMBL" id="AZFB01000003">
    <property type="protein sequence ID" value="KRL63526.1"/>
    <property type="molecule type" value="Genomic_DNA"/>
</dbReference>
<dbReference type="Proteomes" id="UP000051931">
    <property type="component" value="Unassembled WGS sequence"/>
</dbReference>
<reference evidence="2 3" key="1">
    <citation type="journal article" date="2015" name="Genome Announc.">
        <title>Expanding the biotechnology potential of lactobacilli through comparative genomics of 213 strains and associated genera.</title>
        <authorList>
            <person name="Sun Z."/>
            <person name="Harris H.M."/>
            <person name="McCann A."/>
            <person name="Guo C."/>
            <person name="Argimon S."/>
            <person name="Zhang W."/>
            <person name="Yang X."/>
            <person name="Jeffery I.B."/>
            <person name="Cooney J.C."/>
            <person name="Kagawa T.F."/>
            <person name="Liu W."/>
            <person name="Song Y."/>
            <person name="Salvetti E."/>
            <person name="Wrobel A."/>
            <person name="Rasinkangas P."/>
            <person name="Parkhill J."/>
            <person name="Rea M.C."/>
            <person name="O'Sullivan O."/>
            <person name="Ritari J."/>
            <person name="Douillard F.P."/>
            <person name="Paul Ross R."/>
            <person name="Yang R."/>
            <person name="Briner A.E."/>
            <person name="Felis G.E."/>
            <person name="de Vos W.M."/>
            <person name="Barrangou R."/>
            <person name="Klaenhammer T.R."/>
            <person name="Caufield P.W."/>
            <person name="Cui Y."/>
            <person name="Zhang H."/>
            <person name="O'Toole P.W."/>
        </authorList>
    </citation>
    <scope>NUCLEOTIDE SEQUENCE [LARGE SCALE GENOMIC DNA]</scope>
    <source>
        <strain evidence="2 3">DSM 15354</strain>
    </source>
</reference>
<dbReference type="STRING" id="1122152.GCA_000425905_00206"/>
<proteinExistence type="predicted"/>
<dbReference type="eggNOG" id="ENOG5030AQA">
    <property type="taxonomic scope" value="Bacteria"/>
</dbReference>
<evidence type="ECO:0000313" key="2">
    <source>
        <dbReference type="EMBL" id="KRL63526.1"/>
    </source>
</evidence>
<accession>A0A0R1S2R8</accession>
<protein>
    <submittedName>
        <fullName evidence="2">Uncharacterized protein</fullName>
    </submittedName>
</protein>
<evidence type="ECO:0000256" key="1">
    <source>
        <dbReference type="SAM" id="MobiDB-lite"/>
    </source>
</evidence>
<dbReference type="AlphaFoldDB" id="A0A0R1S2R8"/>
<dbReference type="OrthoDB" id="1699217at2"/>
<name>A0A0R1S2R8_9LACO</name>
<dbReference type="RefSeq" id="WP_027825505.1">
    <property type="nucleotide sequence ID" value="NZ_AZFB01000003.1"/>
</dbReference>
<keyword evidence="3" id="KW-1185">Reference proteome</keyword>
<evidence type="ECO:0000313" key="3">
    <source>
        <dbReference type="Proteomes" id="UP000051931"/>
    </source>
</evidence>
<feature type="region of interest" description="Disordered" evidence="1">
    <location>
        <begin position="1"/>
        <end position="26"/>
    </location>
</feature>
<organism evidence="2 3">
    <name type="scientific">Lactobacillus psittaci DSM 15354</name>
    <dbReference type="NCBI Taxonomy" id="1122152"/>
    <lineage>
        <taxon>Bacteria</taxon>
        <taxon>Bacillati</taxon>
        <taxon>Bacillota</taxon>
        <taxon>Bacilli</taxon>
        <taxon>Lactobacillales</taxon>
        <taxon>Lactobacillaceae</taxon>
        <taxon>Lactobacillus</taxon>
    </lineage>
</organism>